<evidence type="ECO:0000259" key="1">
    <source>
        <dbReference type="SMART" id="SM01173"/>
    </source>
</evidence>
<keyword evidence="3" id="KW-1185">Reference proteome</keyword>
<protein>
    <recommendedName>
        <fullName evidence="1">DUF4187 domain-containing protein</fullName>
    </recommendedName>
</protein>
<accession>A0A1Y3AQF6</accession>
<evidence type="ECO:0000313" key="3">
    <source>
        <dbReference type="Proteomes" id="UP000194236"/>
    </source>
</evidence>
<name>A0A1Y3AQF6_EURMA</name>
<organism evidence="2 3">
    <name type="scientific">Euroglyphus maynei</name>
    <name type="common">Mayne's house dust mite</name>
    <dbReference type="NCBI Taxonomy" id="6958"/>
    <lineage>
        <taxon>Eukaryota</taxon>
        <taxon>Metazoa</taxon>
        <taxon>Ecdysozoa</taxon>
        <taxon>Arthropoda</taxon>
        <taxon>Chelicerata</taxon>
        <taxon>Arachnida</taxon>
        <taxon>Acari</taxon>
        <taxon>Acariformes</taxon>
        <taxon>Sarcoptiformes</taxon>
        <taxon>Astigmata</taxon>
        <taxon>Psoroptidia</taxon>
        <taxon>Analgoidea</taxon>
        <taxon>Pyroglyphidae</taxon>
        <taxon>Pyroglyphinae</taxon>
        <taxon>Euroglyphus</taxon>
    </lineage>
</organism>
<dbReference type="SMART" id="SM01173">
    <property type="entry name" value="DUF4187"/>
    <property type="match status" value="1"/>
</dbReference>
<dbReference type="Pfam" id="PF13821">
    <property type="entry name" value="DUF4187"/>
    <property type="match status" value="1"/>
</dbReference>
<dbReference type="PANTHER" id="PTHR21032:SF0">
    <property type="entry name" value="G PATCH DOMAIN-CONTAINING PROTEIN 11"/>
    <property type="match status" value="1"/>
</dbReference>
<gene>
    <name evidence="2" type="ORF">BLA29_010326</name>
</gene>
<dbReference type="PANTHER" id="PTHR21032">
    <property type="entry name" value="G PATCH DOMAIN-CONTAINING PROTEIN 11"/>
    <property type="match status" value="1"/>
</dbReference>
<dbReference type="Proteomes" id="UP000194236">
    <property type="component" value="Unassembled WGS sequence"/>
</dbReference>
<dbReference type="EMBL" id="MUJZ01068538">
    <property type="protein sequence ID" value="OTF69853.1"/>
    <property type="molecule type" value="Genomic_DNA"/>
</dbReference>
<dbReference type="InterPro" id="IPR025239">
    <property type="entry name" value="DUF4187"/>
</dbReference>
<sequence>MERRPIDIEFRTGRQGLGHDSYVKQKQHKRQKFESTINSMDPDKFLRYQMEKSEQLLARKDYYSLQKICYNLDQTEGMNEPDVEWHWPKSFLRALRSAKIDQEDGEQSDDDEDDEIDYQKQLQQLDDYVRKKYFYCIWCGCRYDCRENIEQNCPGNSRQLH</sequence>
<evidence type="ECO:0000313" key="2">
    <source>
        <dbReference type="EMBL" id="OTF69853.1"/>
    </source>
</evidence>
<feature type="domain" description="DUF4187" evidence="1">
    <location>
        <begin position="107"/>
        <end position="161"/>
    </location>
</feature>
<comment type="caution">
    <text evidence="2">The sequence shown here is derived from an EMBL/GenBank/DDBJ whole genome shotgun (WGS) entry which is preliminary data.</text>
</comment>
<dbReference type="AlphaFoldDB" id="A0A1Y3AQF6"/>
<dbReference type="OrthoDB" id="786951at2759"/>
<dbReference type="GO" id="GO:0000776">
    <property type="term" value="C:kinetochore"/>
    <property type="evidence" value="ECO:0007669"/>
    <property type="project" value="TreeGrafter"/>
</dbReference>
<dbReference type="InterPro" id="IPR039249">
    <property type="entry name" value="GPATCH11"/>
</dbReference>
<reference evidence="2 3" key="1">
    <citation type="submission" date="2017-03" db="EMBL/GenBank/DDBJ databases">
        <title>Genome Survey of Euroglyphus maynei.</title>
        <authorList>
            <person name="Arlian L.G."/>
            <person name="Morgan M.S."/>
            <person name="Rider S.D."/>
        </authorList>
    </citation>
    <scope>NUCLEOTIDE SEQUENCE [LARGE SCALE GENOMIC DNA]</scope>
    <source>
        <strain evidence="2">Arlian Lab</strain>
        <tissue evidence="2">Whole body</tissue>
    </source>
</reference>
<proteinExistence type="predicted"/>